<keyword evidence="12" id="KW-1185">Reference proteome</keyword>
<comment type="catalytic activity">
    <reaction evidence="1 8">
        <text>[(1-&gt;4)-alpha-D-glucosyl](n) + ADP-alpha-D-glucose = [(1-&gt;4)-alpha-D-glucosyl](n+1) + ADP + H(+)</text>
        <dbReference type="Rhea" id="RHEA:18189"/>
        <dbReference type="Rhea" id="RHEA-COMP:9584"/>
        <dbReference type="Rhea" id="RHEA-COMP:9587"/>
        <dbReference type="ChEBI" id="CHEBI:15378"/>
        <dbReference type="ChEBI" id="CHEBI:15444"/>
        <dbReference type="ChEBI" id="CHEBI:57498"/>
        <dbReference type="ChEBI" id="CHEBI:456216"/>
        <dbReference type="EC" id="2.4.1.21"/>
    </reaction>
</comment>
<dbReference type="AlphaFoldDB" id="A0A410P2R6"/>
<evidence type="ECO:0000256" key="3">
    <source>
        <dbReference type="ARBA" id="ARBA00004964"/>
    </source>
</evidence>
<dbReference type="InterPro" id="IPR001296">
    <property type="entry name" value="Glyco_trans_1"/>
</dbReference>
<evidence type="ECO:0000256" key="1">
    <source>
        <dbReference type="ARBA" id="ARBA00001478"/>
    </source>
</evidence>
<feature type="domain" description="Starch synthase catalytic" evidence="10">
    <location>
        <begin position="2"/>
        <end position="229"/>
    </location>
</feature>
<name>A0A410P2R6_VELA1</name>
<dbReference type="UniPathway" id="UPA00164"/>
<dbReference type="InterPro" id="IPR011835">
    <property type="entry name" value="GS/SS"/>
</dbReference>
<feature type="domain" description="Glycosyl transferase family 1" evidence="9">
    <location>
        <begin position="283"/>
        <end position="415"/>
    </location>
</feature>
<proteinExistence type="inferred from homology"/>
<dbReference type="OrthoDB" id="9808590at2"/>
<dbReference type="Proteomes" id="UP000287243">
    <property type="component" value="Chromosome"/>
</dbReference>
<dbReference type="GO" id="GO:0004373">
    <property type="term" value="F:alpha-1,4-glucan glucosyltransferase (UDP-glucose donor) activity"/>
    <property type="evidence" value="ECO:0007669"/>
    <property type="project" value="InterPro"/>
</dbReference>
<accession>A0A410P2R6</accession>
<dbReference type="NCBIfam" id="TIGR02095">
    <property type="entry name" value="glgA"/>
    <property type="match status" value="1"/>
</dbReference>
<evidence type="ECO:0000256" key="8">
    <source>
        <dbReference type="HAMAP-Rule" id="MF_00484"/>
    </source>
</evidence>
<evidence type="ECO:0000256" key="5">
    <source>
        <dbReference type="ARBA" id="ARBA00022676"/>
    </source>
</evidence>
<dbReference type="PANTHER" id="PTHR45825">
    <property type="entry name" value="GRANULE-BOUND STARCH SYNTHASE 1, CHLOROPLASTIC/AMYLOPLASTIC"/>
    <property type="match status" value="1"/>
</dbReference>
<evidence type="ECO:0000256" key="2">
    <source>
        <dbReference type="ARBA" id="ARBA00002764"/>
    </source>
</evidence>
<dbReference type="Pfam" id="PF08323">
    <property type="entry name" value="Glyco_transf_5"/>
    <property type="match status" value="1"/>
</dbReference>
<dbReference type="GO" id="GO:0005978">
    <property type="term" value="P:glycogen biosynthetic process"/>
    <property type="evidence" value="ECO:0007669"/>
    <property type="project" value="UniProtKB-UniRule"/>
</dbReference>
<reference evidence="11 12" key="1">
    <citation type="submission" date="2017-01" db="EMBL/GenBank/DDBJ databases">
        <title>First insights into the biology of 'candidatus Vampirococcus archaeovorus'.</title>
        <authorList>
            <person name="Kizina J."/>
            <person name="Jordan S."/>
            <person name="Stueber K."/>
            <person name="Reinhardt R."/>
            <person name="Harder J."/>
        </authorList>
    </citation>
    <scope>NUCLEOTIDE SEQUENCE [LARGE SCALE GENOMIC DNA]</scope>
    <source>
        <strain evidence="11 12">LiM</strain>
    </source>
</reference>
<dbReference type="RefSeq" id="WP_128699098.1">
    <property type="nucleotide sequence ID" value="NZ_CP019384.1"/>
</dbReference>
<dbReference type="KEGG" id="vai:BU251_01305"/>
<protein>
    <recommendedName>
        <fullName evidence="8">Glycogen synthase</fullName>
        <ecNumber evidence="8">2.4.1.21</ecNumber>
    </recommendedName>
    <alternativeName>
        <fullName evidence="8">Starch [bacterial glycogen] synthase</fullName>
    </alternativeName>
</protein>
<dbReference type="CDD" id="cd03791">
    <property type="entry name" value="GT5_Glycogen_synthase_DULL1-like"/>
    <property type="match status" value="1"/>
</dbReference>
<comment type="similarity">
    <text evidence="4 8">Belongs to the glycosyltransferase 1 family. Bacterial/plant glycogen synthase subfamily.</text>
</comment>
<keyword evidence="5 8" id="KW-0328">Glycosyltransferase</keyword>
<comment type="function">
    <text evidence="2 8">Synthesizes alpha-1,4-glucan chains using ADP-glucose.</text>
</comment>
<evidence type="ECO:0000259" key="9">
    <source>
        <dbReference type="Pfam" id="PF00534"/>
    </source>
</evidence>
<organism evidence="11 12">
    <name type="scientific">Velamenicoccus archaeovorus</name>
    <dbReference type="NCBI Taxonomy" id="1930593"/>
    <lineage>
        <taxon>Bacteria</taxon>
        <taxon>Pseudomonadati</taxon>
        <taxon>Candidatus Omnitrophota</taxon>
        <taxon>Candidatus Velamenicoccus</taxon>
    </lineage>
</organism>
<dbReference type="Pfam" id="PF00534">
    <property type="entry name" value="Glycos_transf_1"/>
    <property type="match status" value="1"/>
</dbReference>
<dbReference type="SUPFAM" id="SSF53756">
    <property type="entry name" value="UDP-Glycosyltransferase/glycogen phosphorylase"/>
    <property type="match status" value="1"/>
</dbReference>
<dbReference type="PANTHER" id="PTHR45825:SF11">
    <property type="entry name" value="ALPHA AMYLASE DOMAIN-CONTAINING PROTEIN"/>
    <property type="match status" value="1"/>
</dbReference>
<dbReference type="HAMAP" id="MF_00484">
    <property type="entry name" value="Glycogen_synth"/>
    <property type="match status" value="1"/>
</dbReference>
<evidence type="ECO:0000256" key="6">
    <source>
        <dbReference type="ARBA" id="ARBA00022679"/>
    </source>
</evidence>
<dbReference type="Gene3D" id="3.40.50.2000">
    <property type="entry name" value="Glycogen Phosphorylase B"/>
    <property type="match status" value="2"/>
</dbReference>
<dbReference type="InterPro" id="IPR013534">
    <property type="entry name" value="Starch_synth_cat_dom"/>
</dbReference>
<evidence type="ECO:0000259" key="10">
    <source>
        <dbReference type="Pfam" id="PF08323"/>
    </source>
</evidence>
<dbReference type="GO" id="GO:0009011">
    <property type="term" value="F:alpha-1,4-glucan glucosyltransferase (ADP-glucose donor) activity"/>
    <property type="evidence" value="ECO:0007669"/>
    <property type="project" value="UniProtKB-UniRule"/>
</dbReference>
<evidence type="ECO:0000313" key="12">
    <source>
        <dbReference type="Proteomes" id="UP000287243"/>
    </source>
</evidence>
<keyword evidence="6 8" id="KW-0808">Transferase</keyword>
<gene>
    <name evidence="8" type="primary">glgA</name>
    <name evidence="11" type="ORF">BU251_01305</name>
</gene>
<dbReference type="EMBL" id="CP019384">
    <property type="protein sequence ID" value="QAT16459.1"/>
    <property type="molecule type" value="Genomic_DNA"/>
</dbReference>
<keyword evidence="7 8" id="KW-0320">Glycogen biosynthesis</keyword>
<dbReference type="EC" id="2.4.1.21" evidence="8"/>
<evidence type="ECO:0000256" key="4">
    <source>
        <dbReference type="ARBA" id="ARBA00010281"/>
    </source>
</evidence>
<feature type="binding site" evidence="8">
    <location>
        <position position="15"/>
    </location>
    <ligand>
        <name>ADP-alpha-D-glucose</name>
        <dbReference type="ChEBI" id="CHEBI:57498"/>
    </ligand>
</feature>
<evidence type="ECO:0000313" key="11">
    <source>
        <dbReference type="EMBL" id="QAT16459.1"/>
    </source>
</evidence>
<sequence>MKIALCASEAVPFAKTGGLADVCGALPQELDALGHEVVLILPKYQSVKGTRFLFKTVNSDYDMTFLGENIRVFFVKHDMYLRAGLYGDSFGDYPDNMRRFSYFCLRSLELFEKIGFVPDVIHCHDWQTSLVPLYLKDRGRQFFKKDGRMPATVLTIHNMAYQGIFSKERMPETGLGWEYFTMEGLEYYDKINLLKGGILGADDINTVSLTYSREVQTQDFGCGLEGVLAQRKDRFSGIINGVDYKTWNPQGDALIFKSYTINTICDKKINKLKLQGVCGFPQDENVFLLGFVGRLVEQKGVELILNIIPECVKAGMQMVILGVGDPKYEAAAFQYARQYPHNIYYSSRFDDRLAHQIYAGSDAFLMPSHFEPCGIGQLIGFKYGTIPIVYKTGGLADTVSDVQADPQKGSGFVFGRFGQKEFLAAVVAARQLFSRQMPWQDLMKRVMRLNFSWKESARKYVALYEKAQRHSREGRG</sequence>
<comment type="pathway">
    <text evidence="3 8">Glycan biosynthesis; glycogen biosynthesis.</text>
</comment>
<evidence type="ECO:0000256" key="7">
    <source>
        <dbReference type="ARBA" id="ARBA00023056"/>
    </source>
</evidence>